<sequence>MFPYLYLLAIPVYKIISNFYDYRRIKQIHDNYIEWLATGKNIDSLLESQALFKKLLEKANVKESYLPVCQPVGLGRAVQYNASVKEQFPSRIHDFVLQTNKMIYEAEGVYLGRIKEAFNPLYWIDLIVFLPKHLMNYFGCNSESVLAKAFQAIYFVAVGVYSLIKDFYPDAVRTLLEKLISQLH</sequence>
<dbReference type="AlphaFoldDB" id="R6X765"/>
<dbReference type="HOGENOM" id="CLU_1466921_0_0_9"/>
<evidence type="ECO:0000313" key="1">
    <source>
        <dbReference type="EMBL" id="CDD12126.1"/>
    </source>
</evidence>
<protein>
    <submittedName>
        <fullName evidence="1">Uncharacterized protein</fullName>
    </submittedName>
</protein>
<name>R6X765_9FIRM</name>
<dbReference type="Proteomes" id="UP000014937">
    <property type="component" value="Unassembled WGS sequence"/>
</dbReference>
<organism evidence="1">
    <name type="scientific">Phascolarctobacterium succinatutens CAG:287</name>
    <dbReference type="NCBI Taxonomy" id="1263101"/>
    <lineage>
        <taxon>Bacteria</taxon>
        <taxon>Bacillati</taxon>
        <taxon>Bacillota</taxon>
        <taxon>Negativicutes</taxon>
        <taxon>Acidaminococcales</taxon>
        <taxon>Acidaminococcaceae</taxon>
        <taxon>Phascolarctobacterium</taxon>
    </lineage>
</organism>
<comment type="caution">
    <text evidence="1">The sequence shown here is derived from an EMBL/GenBank/DDBJ whole genome shotgun (WGS) entry which is preliminary data.</text>
</comment>
<dbReference type="RefSeq" id="WP_021719933.1">
    <property type="nucleotide sequence ID" value="NZ_FR892784.1"/>
</dbReference>
<proteinExistence type="predicted"/>
<reference evidence="1" key="1">
    <citation type="submission" date="2012-11" db="EMBL/GenBank/DDBJ databases">
        <title>Dependencies among metagenomic species, viruses, plasmids and units of genetic variation.</title>
        <authorList>
            <person name="Nielsen H.B."/>
            <person name="Almeida M."/>
            <person name="Juncker A.S."/>
            <person name="Rasmussen S."/>
            <person name="Li J."/>
            <person name="Sunagawa S."/>
            <person name="Plichta D."/>
            <person name="Gautier L."/>
            <person name="Le Chatelier E."/>
            <person name="Peletier E."/>
            <person name="Bonde I."/>
            <person name="Nielsen T."/>
            <person name="Manichanh C."/>
            <person name="Arumugam M."/>
            <person name="Batto J."/>
            <person name="Santos M.B.Q.D."/>
            <person name="Blom N."/>
            <person name="Borruel N."/>
            <person name="Burgdorf K.S."/>
            <person name="Boumezbeur F."/>
            <person name="Casellas F."/>
            <person name="Dore J."/>
            <person name="Guarner F."/>
            <person name="Hansen T."/>
            <person name="Hildebrand F."/>
            <person name="Kaas R.S."/>
            <person name="Kennedy S."/>
            <person name="Kristiansen K."/>
            <person name="Kultima J.R."/>
            <person name="Leonard P."/>
            <person name="Levenez F."/>
            <person name="Lund O."/>
            <person name="Moumen B."/>
            <person name="Le Paslier D."/>
            <person name="Pons N."/>
            <person name="Pedersen O."/>
            <person name="Prifti E."/>
            <person name="Qin J."/>
            <person name="Raes J."/>
            <person name="Tap J."/>
            <person name="Tims S."/>
            <person name="Ussery D.W."/>
            <person name="Yamada T."/>
            <person name="MetaHit consortium"/>
            <person name="Renault P."/>
            <person name="Sicheritz-Ponten T."/>
            <person name="Bork P."/>
            <person name="Wang J."/>
            <person name="Brunak S."/>
            <person name="Ehrlich S.D."/>
        </authorList>
    </citation>
    <scope>NUCLEOTIDE SEQUENCE [LARGE SCALE GENOMIC DNA]</scope>
</reference>
<accession>R6X765</accession>
<gene>
    <name evidence="1" type="ORF">BN587_00858</name>
</gene>
<dbReference type="EMBL" id="CBGL010000112">
    <property type="protein sequence ID" value="CDD12126.1"/>
    <property type="molecule type" value="Genomic_DNA"/>
</dbReference>